<feature type="non-terminal residue" evidence="2">
    <location>
        <position position="94"/>
    </location>
</feature>
<protein>
    <submittedName>
        <fullName evidence="2">Uncharacterized protein</fullName>
    </submittedName>
</protein>
<dbReference type="GO" id="GO:0030276">
    <property type="term" value="F:clathrin binding"/>
    <property type="evidence" value="ECO:0007669"/>
    <property type="project" value="TreeGrafter"/>
</dbReference>
<evidence type="ECO:0000256" key="1">
    <source>
        <dbReference type="SAM" id="MobiDB-lite"/>
    </source>
</evidence>
<reference evidence="2 3" key="1">
    <citation type="journal article" date="2013" name="BMC Genomics">
        <title>The miniature genome of a carnivorous plant Genlisea aurea contains a low number of genes and short non-coding sequences.</title>
        <authorList>
            <person name="Leushkin E.V."/>
            <person name="Sutormin R.A."/>
            <person name="Nabieva E.R."/>
            <person name="Penin A.A."/>
            <person name="Kondrashov A.S."/>
            <person name="Logacheva M.D."/>
        </authorList>
    </citation>
    <scope>NUCLEOTIDE SEQUENCE [LARGE SCALE GENOMIC DNA]</scope>
</reference>
<feature type="non-terminal residue" evidence="2">
    <location>
        <position position="1"/>
    </location>
</feature>
<dbReference type="PANTHER" id="PTHR12276">
    <property type="entry name" value="EPSIN/ENT-RELATED"/>
    <property type="match status" value="1"/>
</dbReference>
<proteinExistence type="predicted"/>
<accession>S8CNU7</accession>
<dbReference type="GO" id="GO:0030125">
    <property type="term" value="C:clathrin vesicle coat"/>
    <property type="evidence" value="ECO:0007669"/>
    <property type="project" value="TreeGrafter"/>
</dbReference>
<dbReference type="GO" id="GO:0006897">
    <property type="term" value="P:endocytosis"/>
    <property type="evidence" value="ECO:0007669"/>
    <property type="project" value="TreeGrafter"/>
</dbReference>
<organism evidence="2 3">
    <name type="scientific">Genlisea aurea</name>
    <dbReference type="NCBI Taxonomy" id="192259"/>
    <lineage>
        <taxon>Eukaryota</taxon>
        <taxon>Viridiplantae</taxon>
        <taxon>Streptophyta</taxon>
        <taxon>Embryophyta</taxon>
        <taxon>Tracheophyta</taxon>
        <taxon>Spermatophyta</taxon>
        <taxon>Magnoliopsida</taxon>
        <taxon>eudicotyledons</taxon>
        <taxon>Gunneridae</taxon>
        <taxon>Pentapetalae</taxon>
        <taxon>asterids</taxon>
        <taxon>lamiids</taxon>
        <taxon>Lamiales</taxon>
        <taxon>Lentibulariaceae</taxon>
        <taxon>Genlisea</taxon>
    </lineage>
</organism>
<dbReference type="EMBL" id="AUSU01002641">
    <property type="protein sequence ID" value="EPS68370.1"/>
    <property type="molecule type" value="Genomic_DNA"/>
</dbReference>
<dbReference type="AlphaFoldDB" id="S8CNU7"/>
<comment type="caution">
    <text evidence="2">The sequence shown here is derived from an EMBL/GenBank/DDBJ whole genome shotgun (WGS) entry which is preliminary data.</text>
</comment>
<dbReference type="PANTHER" id="PTHR12276:SF91">
    <property type="entry name" value="CLATHRIN INTERACTOR EPSIN 2-RELATED"/>
    <property type="match status" value="1"/>
</dbReference>
<dbReference type="GO" id="GO:0005543">
    <property type="term" value="F:phospholipid binding"/>
    <property type="evidence" value="ECO:0007669"/>
    <property type="project" value="TreeGrafter"/>
</dbReference>
<dbReference type="GO" id="GO:0005768">
    <property type="term" value="C:endosome"/>
    <property type="evidence" value="ECO:0007669"/>
    <property type="project" value="TreeGrafter"/>
</dbReference>
<evidence type="ECO:0000313" key="3">
    <source>
        <dbReference type="Proteomes" id="UP000015453"/>
    </source>
</evidence>
<dbReference type="OrthoDB" id="1743429at2759"/>
<dbReference type="Proteomes" id="UP000015453">
    <property type="component" value="Unassembled WGS sequence"/>
</dbReference>
<evidence type="ECO:0000313" key="2">
    <source>
        <dbReference type="EMBL" id="EPS68370.1"/>
    </source>
</evidence>
<keyword evidence="3" id="KW-1185">Reference proteome</keyword>
<dbReference type="GO" id="GO:0005886">
    <property type="term" value="C:plasma membrane"/>
    <property type="evidence" value="ECO:0007669"/>
    <property type="project" value="TreeGrafter"/>
</dbReference>
<name>S8CNU7_9LAMI</name>
<sequence>KSSVWADTLSRGLVNLNISGPKTNPLADIGVDFDAINRKEKRMEKQTWAAAATAETSTVTMGKAMGAGSGIGRAGAGGLRAPPPPNPMMGSAMN</sequence>
<feature type="region of interest" description="Disordered" evidence="1">
    <location>
        <begin position="71"/>
        <end position="94"/>
    </location>
</feature>
<gene>
    <name evidence="2" type="ORF">M569_06400</name>
</gene>